<dbReference type="Gene3D" id="1.20.1250.20">
    <property type="entry name" value="MFS general substrate transporter like domains"/>
    <property type="match status" value="2"/>
</dbReference>
<dbReference type="Proteomes" id="UP000231932">
    <property type="component" value="Chromosome"/>
</dbReference>
<keyword evidence="2" id="KW-1003">Cell membrane</keyword>
<evidence type="ECO:0000256" key="4">
    <source>
        <dbReference type="ARBA" id="ARBA00022989"/>
    </source>
</evidence>
<gene>
    <name evidence="7" type="ORF">CVV65_12930</name>
</gene>
<comment type="subcellular location">
    <subcellularLocation>
        <location evidence="1">Cell membrane</location>
        <topology evidence="1">Multi-pass membrane protein</topology>
    </subcellularLocation>
</comment>
<dbReference type="GO" id="GO:0005886">
    <property type="term" value="C:plasma membrane"/>
    <property type="evidence" value="ECO:0007669"/>
    <property type="project" value="UniProtKB-SubCell"/>
</dbReference>
<dbReference type="InterPro" id="IPR052425">
    <property type="entry name" value="Uncharacterized_MFS-type"/>
</dbReference>
<accession>A0A2K8NA88</accession>
<feature type="transmembrane region" description="Helical" evidence="6">
    <location>
        <begin position="340"/>
        <end position="361"/>
    </location>
</feature>
<dbReference type="SUPFAM" id="SSF103473">
    <property type="entry name" value="MFS general substrate transporter"/>
    <property type="match status" value="1"/>
</dbReference>
<evidence type="ECO:0000256" key="2">
    <source>
        <dbReference type="ARBA" id="ARBA00022475"/>
    </source>
</evidence>
<dbReference type="EMBL" id="CP024955">
    <property type="protein sequence ID" value="ATY85717.1"/>
    <property type="molecule type" value="Genomic_DNA"/>
</dbReference>
<evidence type="ECO:0000256" key="5">
    <source>
        <dbReference type="ARBA" id="ARBA00023136"/>
    </source>
</evidence>
<evidence type="ECO:0000256" key="3">
    <source>
        <dbReference type="ARBA" id="ARBA00022692"/>
    </source>
</evidence>
<keyword evidence="8" id="KW-1185">Reference proteome</keyword>
<dbReference type="GO" id="GO:0022857">
    <property type="term" value="F:transmembrane transporter activity"/>
    <property type="evidence" value="ECO:0007669"/>
    <property type="project" value="InterPro"/>
</dbReference>
<dbReference type="KEGG" id="kyr:CVV65_12930"/>
<protein>
    <submittedName>
        <fullName evidence="7">MFS transporter</fullName>
    </submittedName>
</protein>
<feature type="transmembrane region" description="Helical" evidence="6">
    <location>
        <begin position="285"/>
        <end position="305"/>
    </location>
</feature>
<dbReference type="PANTHER" id="PTHR42688">
    <property type="entry name" value="CONSERVED PROTEIN"/>
    <property type="match status" value="1"/>
</dbReference>
<reference evidence="8" key="1">
    <citation type="submission" date="2017-11" db="EMBL/GenBank/DDBJ databases">
        <title>Complete Genome Sequence of Kyrpidia sp. Strain EA-1, a thermophilic, hydrogen-oxidizing Bacterium, isolated from the Azores.</title>
        <authorList>
            <person name="Reiner J.E."/>
            <person name="Lapp C.J."/>
            <person name="Bunk B."/>
            <person name="Gescher J."/>
        </authorList>
    </citation>
    <scope>NUCLEOTIDE SEQUENCE [LARGE SCALE GENOMIC DNA]</scope>
    <source>
        <strain evidence="8">EA-1</strain>
    </source>
</reference>
<evidence type="ECO:0000256" key="1">
    <source>
        <dbReference type="ARBA" id="ARBA00004651"/>
    </source>
</evidence>
<feature type="transmembrane region" description="Helical" evidence="6">
    <location>
        <begin position="89"/>
        <end position="115"/>
    </location>
</feature>
<dbReference type="InterPro" id="IPR011701">
    <property type="entry name" value="MFS"/>
</dbReference>
<feature type="transmembrane region" description="Helical" evidence="6">
    <location>
        <begin position="367"/>
        <end position="389"/>
    </location>
</feature>
<organism evidence="7 8">
    <name type="scientific">Kyrpidia spormannii</name>
    <dbReference type="NCBI Taxonomy" id="2055160"/>
    <lineage>
        <taxon>Bacteria</taxon>
        <taxon>Bacillati</taxon>
        <taxon>Bacillota</taxon>
        <taxon>Bacilli</taxon>
        <taxon>Bacillales</taxon>
        <taxon>Alicyclobacillaceae</taxon>
        <taxon>Kyrpidia</taxon>
    </lineage>
</organism>
<dbReference type="AlphaFoldDB" id="A0A2K8NA88"/>
<evidence type="ECO:0000256" key="6">
    <source>
        <dbReference type="SAM" id="Phobius"/>
    </source>
</evidence>
<dbReference type="OrthoDB" id="9810492at2"/>
<dbReference type="PANTHER" id="PTHR42688:SF1">
    <property type="entry name" value="BLR5212 PROTEIN"/>
    <property type="match status" value="1"/>
</dbReference>
<proteinExistence type="predicted"/>
<keyword evidence="4 6" id="KW-1133">Transmembrane helix</keyword>
<feature type="transmembrane region" description="Helical" evidence="6">
    <location>
        <begin position="150"/>
        <end position="169"/>
    </location>
</feature>
<feature type="transmembrane region" description="Helical" evidence="6">
    <location>
        <begin position="254"/>
        <end position="273"/>
    </location>
</feature>
<evidence type="ECO:0000313" key="8">
    <source>
        <dbReference type="Proteomes" id="UP000231932"/>
    </source>
</evidence>
<sequence length="399" mass="42253">MSHRRPQKEGLSSAAALRFVVLIGVLSLFADLTYEGARGINGPFLAVLGASGAAVGFISGLGELLGYGIRFLSGYVSSRTGRYWLMTGIGYVVNLLAVPLLALAGSWQLAAVLIIMERIGKGLRNPPRDAMLSHAGTVIGQGWAFALREALDQIGAMAGPLAVAGILYVKGSYHTAFAFLALPALISLIVLMTARLQYPNPHELERVAETTPPQPQRLPRSFWVYLSAMSLVAIGYADFNIISYHLTHVIPPSAIPIFYAVAMATAGGSALIFGRWYDRSGMPVLTLAIALSAFFAPLSFLGGWVAAAAGVILWGIGMGIQDSLMSAPVATMISPERRAYAYGVFNAVYGVAWFGGSWLLGVLYDTSIVALVAFSVVVQLVAIPVLLLTKKRGGNGSSS</sequence>
<evidence type="ECO:0000313" key="7">
    <source>
        <dbReference type="EMBL" id="ATY85717.1"/>
    </source>
</evidence>
<name>A0A2K8NA88_9BACL</name>
<feature type="transmembrane region" description="Helical" evidence="6">
    <location>
        <begin position="44"/>
        <end position="69"/>
    </location>
</feature>
<feature type="transmembrane region" description="Helical" evidence="6">
    <location>
        <begin position="12"/>
        <end position="32"/>
    </location>
</feature>
<dbReference type="InterPro" id="IPR036259">
    <property type="entry name" value="MFS_trans_sf"/>
</dbReference>
<keyword evidence="5 6" id="KW-0472">Membrane</keyword>
<feature type="transmembrane region" description="Helical" evidence="6">
    <location>
        <begin position="175"/>
        <end position="196"/>
    </location>
</feature>
<dbReference type="CDD" id="cd17370">
    <property type="entry name" value="MFS_MJ1317_like"/>
    <property type="match status" value="1"/>
</dbReference>
<dbReference type="Pfam" id="PF07690">
    <property type="entry name" value="MFS_1"/>
    <property type="match status" value="1"/>
</dbReference>
<keyword evidence="3 6" id="KW-0812">Transmembrane</keyword>
<dbReference type="RefSeq" id="WP_100668475.1">
    <property type="nucleotide sequence ID" value="NZ_CP024955.1"/>
</dbReference>
<feature type="transmembrane region" description="Helical" evidence="6">
    <location>
        <begin position="222"/>
        <end position="242"/>
    </location>
</feature>